<evidence type="ECO:0000313" key="2">
    <source>
        <dbReference type="EMBL" id="PAA73774.1"/>
    </source>
</evidence>
<reference evidence="2 3" key="1">
    <citation type="submission" date="2017-06" db="EMBL/GenBank/DDBJ databases">
        <title>A platform for efficient transgenesis in Macrostomum lignano, a flatworm model organism for stem cell research.</title>
        <authorList>
            <person name="Berezikov E."/>
        </authorList>
    </citation>
    <scope>NUCLEOTIDE SEQUENCE [LARGE SCALE GENOMIC DNA]</scope>
    <source>
        <strain evidence="2">DV1</strain>
        <tissue evidence="2">Whole organism</tissue>
    </source>
</reference>
<evidence type="ECO:0000256" key="1">
    <source>
        <dbReference type="SAM" id="MobiDB-lite"/>
    </source>
</evidence>
<dbReference type="AlphaFoldDB" id="A0A267FKQ1"/>
<evidence type="ECO:0000313" key="3">
    <source>
        <dbReference type="Proteomes" id="UP000215902"/>
    </source>
</evidence>
<feature type="compositionally biased region" description="Polar residues" evidence="1">
    <location>
        <begin position="60"/>
        <end position="69"/>
    </location>
</feature>
<keyword evidence="3" id="KW-1185">Reference proteome</keyword>
<name>A0A267FKQ1_9PLAT</name>
<proteinExistence type="predicted"/>
<feature type="region of interest" description="Disordered" evidence="1">
    <location>
        <begin position="57"/>
        <end position="76"/>
    </location>
</feature>
<sequence>MMDQIRAQGEAEDELCHQLSGVREKLSEAQAENRQIFDWKLSPLRARRNPTRPWREVRQCSFNLGQPQSGKRRRTR</sequence>
<protein>
    <submittedName>
        <fullName evidence="2">Uncharacterized protein</fullName>
    </submittedName>
</protein>
<dbReference type="Proteomes" id="UP000215902">
    <property type="component" value="Unassembled WGS sequence"/>
</dbReference>
<dbReference type="EMBL" id="NIVC01000994">
    <property type="protein sequence ID" value="PAA73774.1"/>
    <property type="molecule type" value="Genomic_DNA"/>
</dbReference>
<organism evidence="2 3">
    <name type="scientific">Macrostomum lignano</name>
    <dbReference type="NCBI Taxonomy" id="282301"/>
    <lineage>
        <taxon>Eukaryota</taxon>
        <taxon>Metazoa</taxon>
        <taxon>Spiralia</taxon>
        <taxon>Lophotrochozoa</taxon>
        <taxon>Platyhelminthes</taxon>
        <taxon>Rhabditophora</taxon>
        <taxon>Macrostomorpha</taxon>
        <taxon>Macrostomida</taxon>
        <taxon>Macrostomidae</taxon>
        <taxon>Macrostomum</taxon>
    </lineage>
</organism>
<accession>A0A267FKQ1</accession>
<comment type="caution">
    <text evidence="2">The sequence shown here is derived from an EMBL/GenBank/DDBJ whole genome shotgun (WGS) entry which is preliminary data.</text>
</comment>
<gene>
    <name evidence="2" type="ORF">BOX15_Mlig014829g13</name>
</gene>